<dbReference type="EMBL" id="CAEZXL010000009">
    <property type="protein sequence ID" value="CAB4679075.1"/>
    <property type="molecule type" value="Genomic_DNA"/>
</dbReference>
<reference evidence="1" key="1">
    <citation type="submission" date="2020-05" db="EMBL/GenBank/DDBJ databases">
        <authorList>
            <person name="Chiriac C."/>
            <person name="Salcher M."/>
            <person name="Ghai R."/>
            <person name="Kavagutti S V."/>
        </authorList>
    </citation>
    <scope>NUCLEOTIDE SEQUENCE</scope>
</reference>
<gene>
    <name evidence="1" type="ORF">UFOPK2373_00120</name>
</gene>
<protein>
    <submittedName>
        <fullName evidence="1">Unannotated protein</fullName>
    </submittedName>
</protein>
<dbReference type="AlphaFoldDB" id="A0A6J6N2J0"/>
<name>A0A6J6N2J0_9ZZZZ</name>
<sequence length="95" mass="9429">MVTAFLSEESAKPAGALEAIAMCTNSSELPSELLALIANTYAPTLVGVPLKVAVAALNVKPSGSPRVSKLLAQLGATPQAGIVVLSVLSSNVAAG</sequence>
<organism evidence="1">
    <name type="scientific">freshwater metagenome</name>
    <dbReference type="NCBI Taxonomy" id="449393"/>
    <lineage>
        <taxon>unclassified sequences</taxon>
        <taxon>metagenomes</taxon>
        <taxon>ecological metagenomes</taxon>
    </lineage>
</organism>
<proteinExistence type="predicted"/>
<accession>A0A6J6N2J0</accession>
<evidence type="ECO:0000313" key="1">
    <source>
        <dbReference type="EMBL" id="CAB4679075.1"/>
    </source>
</evidence>